<evidence type="ECO:0000313" key="3">
    <source>
        <dbReference type="Proteomes" id="UP000054558"/>
    </source>
</evidence>
<feature type="signal peptide" evidence="1">
    <location>
        <begin position="1"/>
        <end position="27"/>
    </location>
</feature>
<dbReference type="Proteomes" id="UP000054558">
    <property type="component" value="Unassembled WGS sequence"/>
</dbReference>
<dbReference type="OrthoDB" id="2012063at2759"/>
<name>A0A1Y1HS49_KLENI</name>
<organism evidence="2 3">
    <name type="scientific">Klebsormidium nitens</name>
    <name type="common">Green alga</name>
    <name type="synonym">Ulothrix nitens</name>
    <dbReference type="NCBI Taxonomy" id="105231"/>
    <lineage>
        <taxon>Eukaryota</taxon>
        <taxon>Viridiplantae</taxon>
        <taxon>Streptophyta</taxon>
        <taxon>Klebsormidiophyceae</taxon>
        <taxon>Klebsormidiales</taxon>
        <taxon>Klebsormidiaceae</taxon>
        <taxon>Klebsormidium</taxon>
    </lineage>
</organism>
<reference evidence="2 3" key="1">
    <citation type="journal article" date="2014" name="Nat. Commun.">
        <title>Klebsormidium flaccidum genome reveals primary factors for plant terrestrial adaptation.</title>
        <authorList>
            <person name="Hori K."/>
            <person name="Maruyama F."/>
            <person name="Fujisawa T."/>
            <person name="Togashi T."/>
            <person name="Yamamoto N."/>
            <person name="Seo M."/>
            <person name="Sato S."/>
            <person name="Yamada T."/>
            <person name="Mori H."/>
            <person name="Tajima N."/>
            <person name="Moriyama T."/>
            <person name="Ikeuchi M."/>
            <person name="Watanabe M."/>
            <person name="Wada H."/>
            <person name="Kobayashi K."/>
            <person name="Saito M."/>
            <person name="Masuda T."/>
            <person name="Sasaki-Sekimoto Y."/>
            <person name="Mashiguchi K."/>
            <person name="Awai K."/>
            <person name="Shimojima M."/>
            <person name="Masuda S."/>
            <person name="Iwai M."/>
            <person name="Nobusawa T."/>
            <person name="Narise T."/>
            <person name="Kondo S."/>
            <person name="Saito H."/>
            <person name="Sato R."/>
            <person name="Murakawa M."/>
            <person name="Ihara Y."/>
            <person name="Oshima-Yamada Y."/>
            <person name="Ohtaka K."/>
            <person name="Satoh M."/>
            <person name="Sonobe K."/>
            <person name="Ishii M."/>
            <person name="Ohtani R."/>
            <person name="Kanamori-Sato M."/>
            <person name="Honoki R."/>
            <person name="Miyazaki D."/>
            <person name="Mochizuki H."/>
            <person name="Umetsu J."/>
            <person name="Higashi K."/>
            <person name="Shibata D."/>
            <person name="Kamiya Y."/>
            <person name="Sato N."/>
            <person name="Nakamura Y."/>
            <person name="Tabata S."/>
            <person name="Ida S."/>
            <person name="Kurokawa K."/>
            <person name="Ohta H."/>
        </authorList>
    </citation>
    <scope>NUCLEOTIDE SEQUENCE [LARGE SCALE GENOMIC DNA]</scope>
    <source>
        <strain evidence="2 3">NIES-2285</strain>
    </source>
</reference>
<feature type="chain" id="PRO_5012463114" evidence="1">
    <location>
        <begin position="28"/>
        <end position="276"/>
    </location>
</feature>
<accession>A0A1Y1HS49</accession>
<keyword evidence="1" id="KW-0732">Signal</keyword>
<evidence type="ECO:0000313" key="2">
    <source>
        <dbReference type="EMBL" id="GAQ79387.1"/>
    </source>
</evidence>
<keyword evidence="3" id="KW-1185">Reference proteome</keyword>
<dbReference type="AlphaFoldDB" id="A0A1Y1HS49"/>
<proteinExistence type="predicted"/>
<gene>
    <name evidence="2" type="ORF">KFL_000290370</name>
</gene>
<dbReference type="EMBL" id="DF236978">
    <property type="protein sequence ID" value="GAQ79387.1"/>
    <property type="molecule type" value="Genomic_DNA"/>
</dbReference>
<protein>
    <submittedName>
        <fullName evidence="2">Putative root cap family protein</fullName>
    </submittedName>
</protein>
<evidence type="ECO:0000256" key="1">
    <source>
        <dbReference type="SAM" id="SignalP"/>
    </source>
</evidence>
<sequence>MVSTDRARRSPMELLLVVLGVVLLTCGAPVLGILPGGGGDPHMFGLQGEKFDWHGYPGESFCMISDSNIQINTHLIGQNGVTYFDAIAVLYKIGDTQHEVSLQLNQDVSSDDDANFAITLDGRPIAPDAFTGHSVCDKFGPLRVFSSPGAGIELSMAEENGFAVVLVVEGLANITITTERHDMPAGKHLDWFIDWIHATSEVHGVLGQTFQPSRADAIAAAMKVNGPQMQAADVVEGSDDEYRTSTLLAPDWTTAFPITVKNAGCASGSSAACNLG</sequence>
<dbReference type="PANTHER" id="PTHR31656">
    <property type="entry name" value="ROOT CAP DOMAIN-CONTAINING PROTEIN"/>
    <property type="match status" value="1"/>
</dbReference>